<evidence type="ECO:0000313" key="2">
    <source>
        <dbReference type="EMBL" id="GEL24736.1"/>
    </source>
</evidence>
<dbReference type="PANTHER" id="PTHR35908">
    <property type="entry name" value="HYPOTHETICAL FUSION PROTEIN"/>
    <property type="match status" value="1"/>
</dbReference>
<dbReference type="InterPro" id="IPR041581">
    <property type="entry name" value="Glyoxalase_6"/>
</dbReference>
<keyword evidence="3" id="KW-1185">Reference proteome</keyword>
<dbReference type="RefSeq" id="WP_147109950.1">
    <property type="nucleotide sequence ID" value="NZ_BJVJ01000039.1"/>
</dbReference>
<accession>A0A511DIV5</accession>
<dbReference type="Pfam" id="PF18029">
    <property type="entry name" value="Glyoxalase_6"/>
    <property type="match status" value="1"/>
</dbReference>
<dbReference type="Proteomes" id="UP000321685">
    <property type="component" value="Unassembled WGS sequence"/>
</dbReference>
<comment type="caution">
    <text evidence="2">The sequence shown here is derived from an EMBL/GenBank/DDBJ whole genome shotgun (WGS) entry which is preliminary data.</text>
</comment>
<organism evidence="2 3">
    <name type="scientific">Pseudonocardia sulfidoxydans NBRC 16205</name>
    <dbReference type="NCBI Taxonomy" id="1223511"/>
    <lineage>
        <taxon>Bacteria</taxon>
        <taxon>Bacillati</taxon>
        <taxon>Actinomycetota</taxon>
        <taxon>Actinomycetes</taxon>
        <taxon>Pseudonocardiales</taxon>
        <taxon>Pseudonocardiaceae</taxon>
        <taxon>Pseudonocardia</taxon>
    </lineage>
</organism>
<dbReference type="Gene3D" id="3.10.180.10">
    <property type="entry name" value="2,3-Dihydroxybiphenyl 1,2-Dioxygenase, domain 1"/>
    <property type="match status" value="1"/>
</dbReference>
<evidence type="ECO:0000313" key="3">
    <source>
        <dbReference type="Proteomes" id="UP000321685"/>
    </source>
</evidence>
<dbReference type="AlphaFoldDB" id="A0A511DIV5"/>
<dbReference type="PANTHER" id="PTHR35908:SF1">
    <property type="entry name" value="CONSERVED PROTEIN"/>
    <property type="match status" value="1"/>
</dbReference>
<dbReference type="EMBL" id="BJVJ01000039">
    <property type="protein sequence ID" value="GEL24736.1"/>
    <property type="molecule type" value="Genomic_DNA"/>
</dbReference>
<gene>
    <name evidence="2" type="ORF">PSU4_36900</name>
</gene>
<evidence type="ECO:0000259" key="1">
    <source>
        <dbReference type="Pfam" id="PF18029"/>
    </source>
</evidence>
<reference evidence="2 3" key="1">
    <citation type="submission" date="2019-07" db="EMBL/GenBank/DDBJ databases">
        <title>Whole genome shotgun sequence of Pseudonocardia sulfidoxydans NBRC 16205.</title>
        <authorList>
            <person name="Hosoyama A."/>
            <person name="Uohara A."/>
            <person name="Ohji S."/>
            <person name="Ichikawa N."/>
        </authorList>
    </citation>
    <scope>NUCLEOTIDE SEQUENCE [LARGE SCALE GENOMIC DNA]</scope>
    <source>
        <strain evidence="2 3">NBRC 16205</strain>
    </source>
</reference>
<protein>
    <recommendedName>
        <fullName evidence="1">Glyoxalase-like domain-containing protein</fullName>
    </recommendedName>
</protein>
<dbReference type="OrthoDB" id="3295209at2"/>
<dbReference type="SUPFAM" id="SSF54593">
    <property type="entry name" value="Glyoxalase/Bleomycin resistance protein/Dihydroxybiphenyl dioxygenase"/>
    <property type="match status" value="1"/>
</dbReference>
<proteinExistence type="predicted"/>
<name>A0A511DIV5_9PSEU</name>
<feature type="domain" description="Glyoxalase-like" evidence="1">
    <location>
        <begin position="6"/>
        <end position="139"/>
    </location>
</feature>
<dbReference type="InterPro" id="IPR029068">
    <property type="entry name" value="Glyas_Bleomycin-R_OHBP_Dase"/>
</dbReference>
<sequence>MGFGVQITVDAHDPGKLAEFWALALGYVVQPPPPGFDDWPTFLVSIGIPQDQHDRASALVDPDGAGPRLFFQKVPEDKTAKNRVHLDVNVGAGSDDRQAAARAHQATLEAAGATLLRVVDEPGGWCLVMQDPEGNEFCLQ</sequence>